<protein>
    <recommendedName>
        <fullName evidence="3">F-box domain-containing protein</fullName>
    </recommendedName>
</protein>
<dbReference type="Proteomes" id="UP000284842">
    <property type="component" value="Unassembled WGS sequence"/>
</dbReference>
<evidence type="ECO:0000313" key="1">
    <source>
        <dbReference type="EMBL" id="PPQ64220.1"/>
    </source>
</evidence>
<sequence length="466" mass="52861">MEFDDIVGISQSLPQEIFDNILGQLHNDTATLRECALVSPAWLATARVALFHRISLDPPKNPTNRKKAFFSRRGETPLTPCAKLFNTISFNLAQIAHEGRKDDTPIAHYIREIRLIEGMLFREWLAHEDKLPHLLRLLPNLRRFEIGRSASMSTPWAGLPGSLKDAIQGHVFALPSLSEVKLSSLMFESVKCVHFMLASCKRLRILELDHITFKSGSARCLDGERKTVEIDKAQLDTLLIGPRTSTLLIDMLLHPASAIALGAIRKLSMSISGDFAEFAKLLHASISVEQLEIVLMNDTDLQEYWKLPPSQQFDLTQVAHLRTLRINIDVLQKMDDPLPWVRAIVQSGVDTLRGNARPNMMQKIHIVYALYLPAPYMDRSVNTTIFECWTDIDAVLCGHEPGTEYDAEQEPKWHTYDNLEQVTLDFMLENPIGFGVAPRFLKEVVIDSPWLEEKRFLKINAFDTSK</sequence>
<accession>A0A409VEE3</accession>
<evidence type="ECO:0008006" key="3">
    <source>
        <dbReference type="Google" id="ProtNLM"/>
    </source>
</evidence>
<gene>
    <name evidence="1" type="ORF">CVT24_008596</name>
</gene>
<evidence type="ECO:0000313" key="2">
    <source>
        <dbReference type="Proteomes" id="UP000284842"/>
    </source>
</evidence>
<dbReference type="OrthoDB" id="2788229at2759"/>
<name>A0A409VEE3_9AGAR</name>
<dbReference type="AlphaFoldDB" id="A0A409VEE3"/>
<reference evidence="1 2" key="1">
    <citation type="journal article" date="2018" name="Evol. Lett.">
        <title>Horizontal gene cluster transfer increased hallucinogenic mushroom diversity.</title>
        <authorList>
            <person name="Reynolds H.T."/>
            <person name="Vijayakumar V."/>
            <person name="Gluck-Thaler E."/>
            <person name="Korotkin H.B."/>
            <person name="Matheny P.B."/>
            <person name="Slot J.C."/>
        </authorList>
    </citation>
    <scope>NUCLEOTIDE SEQUENCE [LARGE SCALE GENOMIC DNA]</scope>
    <source>
        <strain evidence="1 2">2629</strain>
    </source>
</reference>
<comment type="caution">
    <text evidence="1">The sequence shown here is derived from an EMBL/GenBank/DDBJ whole genome shotgun (WGS) entry which is preliminary data.</text>
</comment>
<dbReference type="EMBL" id="NHTK01006090">
    <property type="protein sequence ID" value="PPQ64220.1"/>
    <property type="molecule type" value="Genomic_DNA"/>
</dbReference>
<organism evidence="1 2">
    <name type="scientific">Panaeolus cyanescens</name>
    <dbReference type="NCBI Taxonomy" id="181874"/>
    <lineage>
        <taxon>Eukaryota</taxon>
        <taxon>Fungi</taxon>
        <taxon>Dikarya</taxon>
        <taxon>Basidiomycota</taxon>
        <taxon>Agaricomycotina</taxon>
        <taxon>Agaricomycetes</taxon>
        <taxon>Agaricomycetidae</taxon>
        <taxon>Agaricales</taxon>
        <taxon>Agaricineae</taxon>
        <taxon>Galeropsidaceae</taxon>
        <taxon>Panaeolus</taxon>
    </lineage>
</organism>
<keyword evidence="2" id="KW-1185">Reference proteome</keyword>
<proteinExistence type="predicted"/>
<dbReference type="InParanoid" id="A0A409VEE3"/>